<organism evidence="1 2">
    <name type="scientific">Kushneria phosphatilytica</name>
    <dbReference type="NCBI Taxonomy" id="657387"/>
    <lineage>
        <taxon>Bacteria</taxon>
        <taxon>Pseudomonadati</taxon>
        <taxon>Pseudomonadota</taxon>
        <taxon>Gammaproteobacteria</taxon>
        <taxon>Oceanospirillales</taxon>
        <taxon>Halomonadaceae</taxon>
        <taxon>Kushneria</taxon>
    </lineage>
</organism>
<dbReference type="PANTHER" id="PTHR35006:SF2">
    <property type="entry name" value="GLYOXALASE FAMILY PROTEIN (AFU_ORTHOLOGUE AFUA_5G14830)"/>
    <property type="match status" value="1"/>
</dbReference>
<dbReference type="STRING" id="657387.BH688_16140"/>
<dbReference type="Proteomes" id="UP000322553">
    <property type="component" value="Chromosome"/>
</dbReference>
<evidence type="ECO:0000313" key="1">
    <source>
        <dbReference type="EMBL" id="QEL10214.1"/>
    </source>
</evidence>
<dbReference type="CDD" id="cd07262">
    <property type="entry name" value="VOC_like"/>
    <property type="match status" value="1"/>
</dbReference>
<gene>
    <name evidence="1" type="ORF">FY550_03065</name>
</gene>
<protein>
    <submittedName>
        <fullName evidence="1">VOC family protein</fullName>
    </submittedName>
</protein>
<dbReference type="RefSeq" id="WP_070981605.1">
    <property type="nucleotide sequence ID" value="NZ_CP043420.1"/>
</dbReference>
<evidence type="ECO:0000313" key="2">
    <source>
        <dbReference type="Proteomes" id="UP000322553"/>
    </source>
</evidence>
<dbReference type="SUPFAM" id="SSF54593">
    <property type="entry name" value="Glyoxalase/Bleomycin resistance protein/Dihydroxybiphenyl dioxygenase"/>
    <property type="match status" value="1"/>
</dbReference>
<proteinExistence type="predicted"/>
<dbReference type="InterPro" id="IPR004360">
    <property type="entry name" value="Glyas_Fos-R_dOase_dom"/>
</dbReference>
<dbReference type="Gene3D" id="3.10.180.10">
    <property type="entry name" value="2,3-Dihydroxybiphenyl 1,2-Dioxygenase, domain 1"/>
    <property type="match status" value="1"/>
</dbReference>
<dbReference type="PROSITE" id="PS51819">
    <property type="entry name" value="VOC"/>
    <property type="match status" value="1"/>
</dbReference>
<dbReference type="AlphaFoldDB" id="A0A1S1NRM8"/>
<dbReference type="PANTHER" id="PTHR35006">
    <property type="entry name" value="GLYOXALASE FAMILY PROTEIN (AFU_ORTHOLOGUE AFUA_5G14830)"/>
    <property type="match status" value="1"/>
</dbReference>
<name>A0A1S1NRM8_9GAMM</name>
<dbReference type="OrthoDB" id="9800438at2"/>
<dbReference type="Pfam" id="PF00903">
    <property type="entry name" value="Glyoxalase"/>
    <property type="match status" value="1"/>
</dbReference>
<dbReference type="KEGG" id="kuy:FY550_03065"/>
<dbReference type="InterPro" id="IPR037523">
    <property type="entry name" value="VOC_core"/>
</dbReference>
<dbReference type="EMBL" id="CP043420">
    <property type="protein sequence ID" value="QEL10214.1"/>
    <property type="molecule type" value="Genomic_DNA"/>
</dbReference>
<reference evidence="1 2" key="1">
    <citation type="submission" date="2019-08" db="EMBL/GenBank/DDBJ databases">
        <title>Complete genome sequence of Kushneria sp. YCWA18, a halophilic phosphate-solubilizing bacterium isolated from Daqiao saltern in China.</title>
        <authorList>
            <person name="Du G.-X."/>
            <person name="Qu L.-Y."/>
        </authorList>
    </citation>
    <scope>NUCLEOTIDE SEQUENCE [LARGE SCALE GENOMIC DNA]</scope>
    <source>
        <strain evidence="1 2">YCWA18</strain>
    </source>
</reference>
<accession>A0A1S1NRM8</accession>
<sequence>MFSHIQLGARDLPRLAAFYDHILEPLGLVRLESVSDGGPPDVIWRRPGTQWPLFILQYPWNGLPATWGNGSQVSFSAPSREAVDLAWRRVVDHGGLSEGVPDLRPNYGPDFYAAYARDPEGNKLCFAYAERLDAVMAGAEMAHQHA</sequence>
<dbReference type="InterPro" id="IPR029068">
    <property type="entry name" value="Glyas_Bleomycin-R_OHBP_Dase"/>
</dbReference>
<keyword evidence="2" id="KW-1185">Reference proteome</keyword>